<keyword evidence="2" id="KW-1185">Reference proteome</keyword>
<gene>
    <name evidence="1" type="ORF">BU23DRAFT_556027</name>
</gene>
<evidence type="ECO:0000313" key="2">
    <source>
        <dbReference type="Proteomes" id="UP000800036"/>
    </source>
</evidence>
<dbReference type="PANTHER" id="PTHR14614:SF132">
    <property type="entry name" value="PROTEIN-LYSINE METHYLTRANSFERASE C42C1.13"/>
    <property type="match status" value="1"/>
</dbReference>
<dbReference type="InterPro" id="IPR019410">
    <property type="entry name" value="Methyltransf_16"/>
</dbReference>
<reference evidence="1" key="1">
    <citation type="journal article" date="2020" name="Stud. Mycol.">
        <title>101 Dothideomycetes genomes: a test case for predicting lifestyles and emergence of pathogens.</title>
        <authorList>
            <person name="Haridas S."/>
            <person name="Albert R."/>
            <person name="Binder M."/>
            <person name="Bloem J."/>
            <person name="Labutti K."/>
            <person name="Salamov A."/>
            <person name="Andreopoulos B."/>
            <person name="Baker S."/>
            <person name="Barry K."/>
            <person name="Bills G."/>
            <person name="Bluhm B."/>
            <person name="Cannon C."/>
            <person name="Castanera R."/>
            <person name="Culley D."/>
            <person name="Daum C."/>
            <person name="Ezra D."/>
            <person name="Gonzalez J."/>
            <person name="Henrissat B."/>
            <person name="Kuo A."/>
            <person name="Liang C."/>
            <person name="Lipzen A."/>
            <person name="Lutzoni F."/>
            <person name="Magnuson J."/>
            <person name="Mondo S."/>
            <person name="Nolan M."/>
            <person name="Ohm R."/>
            <person name="Pangilinan J."/>
            <person name="Park H.-J."/>
            <person name="Ramirez L."/>
            <person name="Alfaro M."/>
            <person name="Sun H."/>
            <person name="Tritt A."/>
            <person name="Yoshinaga Y."/>
            <person name="Zwiers L.-H."/>
            <person name="Turgeon B."/>
            <person name="Goodwin S."/>
            <person name="Spatafora J."/>
            <person name="Crous P."/>
            <person name="Grigoriev I."/>
        </authorList>
    </citation>
    <scope>NUCLEOTIDE SEQUENCE</scope>
    <source>
        <strain evidence="1">CBS 107.79</strain>
    </source>
</reference>
<dbReference type="GO" id="GO:0005829">
    <property type="term" value="C:cytosol"/>
    <property type="evidence" value="ECO:0007669"/>
    <property type="project" value="TreeGrafter"/>
</dbReference>
<dbReference type="OrthoDB" id="413520at2759"/>
<dbReference type="AlphaFoldDB" id="A0A6A5V5J2"/>
<organism evidence="1 2">
    <name type="scientific">Bimuria novae-zelandiae CBS 107.79</name>
    <dbReference type="NCBI Taxonomy" id="1447943"/>
    <lineage>
        <taxon>Eukaryota</taxon>
        <taxon>Fungi</taxon>
        <taxon>Dikarya</taxon>
        <taxon>Ascomycota</taxon>
        <taxon>Pezizomycotina</taxon>
        <taxon>Dothideomycetes</taxon>
        <taxon>Pleosporomycetidae</taxon>
        <taxon>Pleosporales</taxon>
        <taxon>Massarineae</taxon>
        <taxon>Didymosphaeriaceae</taxon>
        <taxon>Bimuria</taxon>
    </lineage>
</organism>
<dbReference type="GO" id="GO:0008757">
    <property type="term" value="F:S-adenosylmethionine-dependent methyltransferase activity"/>
    <property type="evidence" value="ECO:0007669"/>
    <property type="project" value="UniProtKB-ARBA"/>
</dbReference>
<evidence type="ECO:0000313" key="1">
    <source>
        <dbReference type="EMBL" id="KAF1971509.1"/>
    </source>
</evidence>
<dbReference type="InterPro" id="IPR029063">
    <property type="entry name" value="SAM-dependent_MTases_sf"/>
</dbReference>
<dbReference type="Gene3D" id="3.40.50.150">
    <property type="entry name" value="Vaccinia Virus protein VP39"/>
    <property type="match status" value="1"/>
</dbReference>
<dbReference type="SUPFAM" id="SSF53335">
    <property type="entry name" value="S-adenosyl-L-methionine-dependent methyltransferases"/>
    <property type="match status" value="1"/>
</dbReference>
<dbReference type="EMBL" id="ML976693">
    <property type="protein sequence ID" value="KAF1971509.1"/>
    <property type="molecule type" value="Genomic_DNA"/>
</dbReference>
<sequence length="392" mass="43373">MRYIRFLKTPRIVHDKKRPGVHVSCLITITSDLGDSFLPYDLTLSAELIEYEQLAGNPDTEAEASDLKLLHAFPNNVITWKTIHWKAGLRSLAVTIPLSRTYHQNGPLIVRIGTEPKSPCDELDKLLQHDSRGVVSVWSAPFTLETNSPGLKTAERRFKIGDSIHHILEETGESIARHLWDAGVTLSFQLPYLLTSSSVFDKAFTPLQNLDTNDLADSQNAIRPLHIIELGTGCGIVGISLSHLLPHSRISLTDLPEAHDIVALNTSLASKTRTNDATLSFVELDWDSPGPLPPPSNNVDLVIAADCTYNADSSPAFVHTIQAIAARSPDVTVAVAMKKRHESEDVFFELMRKAKFRSMNAVCFPLPGDERAGEEGVEVWVYEYHGVSERGR</sequence>
<accession>A0A6A5V5J2</accession>
<dbReference type="Proteomes" id="UP000800036">
    <property type="component" value="Unassembled WGS sequence"/>
</dbReference>
<proteinExistence type="predicted"/>
<name>A0A6A5V5J2_9PLEO</name>
<protein>
    <submittedName>
        <fullName evidence="1">Uncharacterized protein</fullName>
    </submittedName>
</protein>
<dbReference type="Pfam" id="PF10294">
    <property type="entry name" value="Methyltransf_16"/>
    <property type="match status" value="1"/>
</dbReference>
<dbReference type="PANTHER" id="PTHR14614">
    <property type="entry name" value="HEPATOCELLULAR CARCINOMA-ASSOCIATED ANTIGEN"/>
    <property type="match status" value="1"/>
</dbReference>